<dbReference type="NCBIfam" id="NF008348">
    <property type="entry name" value="PRK11131.1"/>
    <property type="match status" value="1"/>
</dbReference>
<dbReference type="PANTHER" id="PTHR18934">
    <property type="entry name" value="ATP-DEPENDENT RNA HELICASE"/>
    <property type="match status" value="1"/>
</dbReference>
<reference evidence="10" key="1">
    <citation type="submission" date="2020-05" db="EMBL/GenBank/DDBJ databases">
        <authorList>
            <person name="Chiriac C."/>
            <person name="Salcher M."/>
            <person name="Ghai R."/>
            <person name="Kavagutti S V."/>
        </authorList>
    </citation>
    <scope>NUCLEOTIDE SEQUENCE</scope>
</reference>
<dbReference type="InterPro" id="IPR027417">
    <property type="entry name" value="P-loop_NTPase"/>
</dbReference>
<dbReference type="CDD" id="cd18791">
    <property type="entry name" value="SF2_C_RHA"/>
    <property type="match status" value="1"/>
</dbReference>
<dbReference type="SMART" id="SM00490">
    <property type="entry name" value="HELICc"/>
    <property type="match status" value="1"/>
</dbReference>
<dbReference type="SMART" id="SM00847">
    <property type="entry name" value="HA2"/>
    <property type="match status" value="1"/>
</dbReference>
<evidence type="ECO:0000256" key="4">
    <source>
        <dbReference type="ARBA" id="ARBA00022801"/>
    </source>
</evidence>
<evidence type="ECO:0000256" key="7">
    <source>
        <dbReference type="ARBA" id="ARBA00047984"/>
    </source>
</evidence>
<dbReference type="Pfam" id="PF11898">
    <property type="entry name" value="DUF3418"/>
    <property type="match status" value="1"/>
</dbReference>
<evidence type="ECO:0000259" key="8">
    <source>
        <dbReference type="PROSITE" id="PS51192"/>
    </source>
</evidence>
<dbReference type="InterPro" id="IPR001650">
    <property type="entry name" value="Helicase_C-like"/>
</dbReference>
<keyword evidence="5" id="KW-0347">Helicase</keyword>
<evidence type="ECO:0000256" key="3">
    <source>
        <dbReference type="ARBA" id="ARBA00022741"/>
    </source>
</evidence>
<dbReference type="Pfam" id="PF07717">
    <property type="entry name" value="OB_NTP_bind"/>
    <property type="match status" value="1"/>
</dbReference>
<dbReference type="InterPro" id="IPR011709">
    <property type="entry name" value="DEAD-box_helicase_OB_fold"/>
</dbReference>
<dbReference type="InterPro" id="IPR024590">
    <property type="entry name" value="HrpA_C"/>
</dbReference>
<comment type="catalytic activity">
    <reaction evidence="7">
        <text>ATP + H2O = ADP + phosphate + H(+)</text>
        <dbReference type="Rhea" id="RHEA:13065"/>
        <dbReference type="ChEBI" id="CHEBI:15377"/>
        <dbReference type="ChEBI" id="CHEBI:15378"/>
        <dbReference type="ChEBI" id="CHEBI:30616"/>
        <dbReference type="ChEBI" id="CHEBI:43474"/>
        <dbReference type="ChEBI" id="CHEBI:456216"/>
        <dbReference type="EC" id="3.6.4.13"/>
    </reaction>
</comment>
<dbReference type="PROSITE" id="PS51194">
    <property type="entry name" value="HELICASE_CTER"/>
    <property type="match status" value="1"/>
</dbReference>
<dbReference type="GO" id="GO:0005524">
    <property type="term" value="F:ATP binding"/>
    <property type="evidence" value="ECO:0007669"/>
    <property type="project" value="UniProtKB-KW"/>
</dbReference>
<dbReference type="PROSITE" id="PS51192">
    <property type="entry name" value="HELICASE_ATP_BIND_1"/>
    <property type="match status" value="1"/>
</dbReference>
<evidence type="ECO:0000256" key="1">
    <source>
        <dbReference type="ARBA" id="ARBA00008792"/>
    </source>
</evidence>
<dbReference type="SMART" id="SM00382">
    <property type="entry name" value="AAA"/>
    <property type="match status" value="1"/>
</dbReference>
<evidence type="ECO:0000313" key="10">
    <source>
        <dbReference type="EMBL" id="CAB5039404.1"/>
    </source>
</evidence>
<feature type="domain" description="Helicase C-terminal" evidence="9">
    <location>
        <begin position="277"/>
        <end position="444"/>
    </location>
</feature>
<dbReference type="GO" id="GO:0016787">
    <property type="term" value="F:hydrolase activity"/>
    <property type="evidence" value="ECO:0007669"/>
    <property type="project" value="UniProtKB-KW"/>
</dbReference>
<evidence type="ECO:0000256" key="2">
    <source>
        <dbReference type="ARBA" id="ARBA00012552"/>
    </source>
</evidence>
<comment type="similarity">
    <text evidence="1">Belongs to the DEAD box helicase family. DEAH subfamily.</text>
</comment>
<evidence type="ECO:0000259" key="9">
    <source>
        <dbReference type="PROSITE" id="PS51194"/>
    </source>
</evidence>
<organism evidence="10">
    <name type="scientific">freshwater metagenome</name>
    <dbReference type="NCBI Taxonomy" id="449393"/>
    <lineage>
        <taxon>unclassified sequences</taxon>
        <taxon>metagenomes</taxon>
        <taxon>ecological metagenomes</taxon>
    </lineage>
</organism>
<dbReference type="NCBIfam" id="TIGR01967">
    <property type="entry name" value="DEAH_box_HrpA"/>
    <property type="match status" value="1"/>
</dbReference>
<evidence type="ECO:0000256" key="5">
    <source>
        <dbReference type="ARBA" id="ARBA00022806"/>
    </source>
</evidence>
<dbReference type="Pfam" id="PF21010">
    <property type="entry name" value="HA2_C"/>
    <property type="match status" value="1"/>
</dbReference>
<dbReference type="EC" id="3.6.4.13" evidence="2"/>
<dbReference type="Gene3D" id="3.40.50.300">
    <property type="entry name" value="P-loop containing nucleotide triphosphate hydrolases"/>
    <property type="match status" value="2"/>
</dbReference>
<dbReference type="FunFam" id="1.20.120.1080:FF:000005">
    <property type="entry name" value="ATP-dependent helicase HrpA"/>
    <property type="match status" value="1"/>
</dbReference>
<dbReference type="PANTHER" id="PTHR18934:SF99">
    <property type="entry name" value="ATP-DEPENDENT RNA HELICASE DHX37-RELATED"/>
    <property type="match status" value="1"/>
</dbReference>
<dbReference type="EMBL" id="CAFBPU010000065">
    <property type="protein sequence ID" value="CAB5039404.1"/>
    <property type="molecule type" value="Genomic_DNA"/>
</dbReference>
<dbReference type="Pfam" id="PF00270">
    <property type="entry name" value="DEAD"/>
    <property type="match status" value="1"/>
</dbReference>
<accession>A0A6J7SDL4</accession>
<dbReference type="GO" id="GO:0003723">
    <property type="term" value="F:RNA binding"/>
    <property type="evidence" value="ECO:0007669"/>
    <property type="project" value="TreeGrafter"/>
</dbReference>
<dbReference type="FunFam" id="3.40.50.300:FF:000439">
    <property type="entry name" value="ATP-dependent RNA helicase HrpA"/>
    <property type="match status" value="1"/>
</dbReference>
<dbReference type="Gene3D" id="1.20.120.1080">
    <property type="match status" value="1"/>
</dbReference>
<evidence type="ECO:0000256" key="6">
    <source>
        <dbReference type="ARBA" id="ARBA00022840"/>
    </source>
</evidence>
<sequence length="1300" mass="143438">MPTGPAPSPETTTLRGRLEGLTLRDRRRLGRRLDGVRSTRGDARGAQALRRIAEDITRAEGVIAARRASVPIITYPDLPVSARRDDIAEAIRDHQVVIVAGETGSGKTTQLPKILLELGRGITGQIGHTQPRRIAARAVADRVAEELGVEVGGAVGYQVRFTDHSSDSTLVKVMTDGILLAEIANDRLLERYDTIVIDEAHERSLTIDFLLGYLKEILPRRPDLRIVVTSATIDTARFSEHFGGAPVVEVSGRTFPVEIRYEPFGVADDDDRDQVQAICDAVSSLQSQGPGDILVFLSGEREIRDTADALQGMKLRDTEILALFARLSAAEQHRVFEQHTGRRVVLATNVAETSLTVPGIRYVVDPGTARISRYSARLKVQRLPIEAISQASANQRSGRCGRVADGIAVRLYASEDFLARPEFTEPEILRTNLASVILQMTSLGLGDIAGFPFVEPPDSRQIKDGIDLLRELGSLEPGDELRLTAIGRRLARLPLDPRLGRMVIEAEKQGCVAELLVIASALSIQDPRDRPSDKKAQADQQHARFVDPTSDFLAFLGLWKYLRDQQKERSSSAFRRMCREEFLHYLRVREWQDVHSQLRQACKELGIEIGSGTADPAVVHRALLAGLLSHIGSYDPVRRDYLGARGARWSIHPGSPLSRKPPQFAMAGELVETSRLFGRVVARVDPESIESVAGDLLQRSYSEPRWSAKRISVVADERVTLYGVPLVVARRVQYGRIDPVVSRELFIRHALVAGEWVSHHHFVRDNAALVAEVAELEDRVRRRDLLTEDEALVEFFEARIPAEICDGRSFDRWWKTARRDTPDLLTYSRELLVGETSDELEGEFPRRWSFGAFDVELPLSYAFEPGADNDGVTVDLPLALLPQAHPDDFLWQVPGRREEVVTALIRLLPKGIRTAFVPVPDTARAVLPDLDPGSQGLLESLGAALTGRTGVVIPYEAWSPASLPDHLRVTIRVVDEAGAVLDEGKDLAALQSALAPAVQASISHASRSLERVGLVEFPREGVPRVVEESHGEHVVRGWPALVARGDSVDLRVLVGGAEQDLEMRSGVRALMRRDIAVPLRYVVGVLDMREKLALAHTPHGSVPALVDDAFAACLDSAVVRAGGVPWDRRAYDAIVADARARIGDDLLRTVRQSAQILELANESRLRLASVTSPKLLEMRVDITAQLDAIVADGFICDAGAERLPDLLRYLRAVARRLETAPEDPARDQSRQRQIEAVSGEERATLAILSPAEAQSNAAREIRWLIEELRVNLFAQSLGTRAPISDKRILKALDALPPIRR</sequence>
<dbReference type="InterPro" id="IPR014001">
    <property type="entry name" value="Helicase_ATP-bd"/>
</dbReference>
<dbReference type="SMART" id="SM00487">
    <property type="entry name" value="DEXDc"/>
    <property type="match status" value="1"/>
</dbReference>
<dbReference type="Pfam" id="PF00271">
    <property type="entry name" value="Helicase_C"/>
    <property type="match status" value="1"/>
</dbReference>
<keyword evidence="4" id="KW-0378">Hydrolase</keyword>
<keyword evidence="3" id="KW-0547">Nucleotide-binding</keyword>
<dbReference type="FunFam" id="3.40.50.300:FF:000575">
    <property type="entry name" value="ATP-dependent helicase hrpA"/>
    <property type="match status" value="1"/>
</dbReference>
<proteinExistence type="inferred from homology"/>
<name>A0A6J7SDL4_9ZZZZ</name>
<protein>
    <recommendedName>
        <fullName evidence="2">RNA helicase</fullName>
        <ecNumber evidence="2">3.6.4.13</ecNumber>
    </recommendedName>
</protein>
<feature type="domain" description="Helicase ATP-binding" evidence="8">
    <location>
        <begin position="88"/>
        <end position="251"/>
    </location>
</feature>
<dbReference type="InterPro" id="IPR003593">
    <property type="entry name" value="AAA+_ATPase"/>
</dbReference>
<gene>
    <name evidence="10" type="ORF">UFOPK4150_02171</name>
</gene>
<dbReference type="GO" id="GO:0003724">
    <property type="term" value="F:RNA helicase activity"/>
    <property type="evidence" value="ECO:0007669"/>
    <property type="project" value="UniProtKB-EC"/>
</dbReference>
<dbReference type="InterPro" id="IPR011545">
    <property type="entry name" value="DEAD/DEAH_box_helicase_dom"/>
</dbReference>
<dbReference type="SUPFAM" id="SSF52540">
    <property type="entry name" value="P-loop containing nucleoside triphosphate hydrolases"/>
    <property type="match status" value="1"/>
</dbReference>
<dbReference type="InterPro" id="IPR010222">
    <property type="entry name" value="RNA_helicase_HrpA"/>
</dbReference>
<dbReference type="InterPro" id="IPR007502">
    <property type="entry name" value="Helicase-assoc_dom"/>
</dbReference>
<keyword evidence="6" id="KW-0067">ATP-binding</keyword>